<reference evidence="6 7" key="1">
    <citation type="submission" date="2015-11" db="EMBL/GenBank/DDBJ databases">
        <title>Genomic analysis of 38 Legionella species identifies large and diverse effector repertoires.</title>
        <authorList>
            <person name="Burstein D."/>
            <person name="Amaro F."/>
            <person name="Zusman T."/>
            <person name="Lifshitz Z."/>
            <person name="Cohen O."/>
            <person name="Gilbert J.A."/>
            <person name="Pupko T."/>
            <person name="Shuman H.A."/>
            <person name="Segal G."/>
        </authorList>
    </citation>
    <scope>NUCLEOTIDE SEQUENCE [LARGE SCALE GENOMIC DNA]</scope>
    <source>
        <strain evidence="6 7">IMVS3376</strain>
    </source>
</reference>
<dbReference type="SUPFAM" id="SSF69593">
    <property type="entry name" value="Glycerol-3-phosphate (1)-acyltransferase"/>
    <property type="match status" value="1"/>
</dbReference>
<dbReference type="AlphaFoldDB" id="A0A0W0ZHC5"/>
<dbReference type="Proteomes" id="UP000054926">
    <property type="component" value="Unassembled WGS sequence"/>
</dbReference>
<dbReference type="OrthoDB" id="5290997at2"/>
<keyword evidence="2 6" id="KW-0808">Transferase</keyword>
<dbReference type="PATRIC" id="fig|947033.5.peg.1722"/>
<comment type="pathway">
    <text evidence="1">Lipid metabolism.</text>
</comment>
<accession>A0A0W0ZHC5</accession>
<gene>
    <name evidence="6" type="primary">plsC</name>
    <name evidence="6" type="ORF">Lste_1624</name>
</gene>
<dbReference type="InterPro" id="IPR002123">
    <property type="entry name" value="Plipid/glycerol_acylTrfase"/>
</dbReference>
<evidence type="ECO:0000313" key="7">
    <source>
        <dbReference type="Proteomes" id="UP000054926"/>
    </source>
</evidence>
<dbReference type="PANTHER" id="PTHR10434:SF11">
    <property type="entry name" value="1-ACYL-SN-GLYCEROL-3-PHOSPHATE ACYLTRANSFERASE"/>
    <property type="match status" value="1"/>
</dbReference>
<dbReference type="EMBL" id="LNYY01000019">
    <property type="protein sequence ID" value="KTD68466.1"/>
    <property type="molecule type" value="Genomic_DNA"/>
</dbReference>
<dbReference type="STRING" id="947033.Lste_1624"/>
<feature type="domain" description="Phospholipid/glycerol acyltransferase" evidence="5">
    <location>
        <begin position="75"/>
        <end position="190"/>
    </location>
</feature>
<organism evidence="6 7">
    <name type="scientific">Legionella steelei</name>
    <dbReference type="NCBI Taxonomy" id="947033"/>
    <lineage>
        <taxon>Bacteria</taxon>
        <taxon>Pseudomonadati</taxon>
        <taxon>Pseudomonadota</taxon>
        <taxon>Gammaproteobacteria</taxon>
        <taxon>Legionellales</taxon>
        <taxon>Legionellaceae</taxon>
        <taxon>Legionella</taxon>
    </lineage>
</organism>
<keyword evidence="4" id="KW-0812">Transmembrane</keyword>
<dbReference type="GO" id="GO:0003841">
    <property type="term" value="F:1-acylglycerol-3-phosphate O-acyltransferase activity"/>
    <property type="evidence" value="ECO:0007669"/>
    <property type="project" value="TreeGrafter"/>
</dbReference>
<evidence type="ECO:0000256" key="3">
    <source>
        <dbReference type="ARBA" id="ARBA00023315"/>
    </source>
</evidence>
<feature type="transmembrane region" description="Helical" evidence="4">
    <location>
        <begin position="9"/>
        <end position="32"/>
    </location>
</feature>
<dbReference type="RefSeq" id="WP_058510556.1">
    <property type="nucleotide sequence ID" value="NZ_DAIOMV010000007.1"/>
</dbReference>
<name>A0A0W0ZHC5_9GAMM</name>
<dbReference type="SMART" id="SM00563">
    <property type="entry name" value="PlsC"/>
    <property type="match status" value="1"/>
</dbReference>
<keyword evidence="4" id="KW-0472">Membrane</keyword>
<dbReference type="PANTHER" id="PTHR10434">
    <property type="entry name" value="1-ACYL-SN-GLYCEROL-3-PHOSPHATE ACYLTRANSFERASE"/>
    <property type="match status" value="1"/>
</dbReference>
<evidence type="ECO:0000256" key="4">
    <source>
        <dbReference type="SAM" id="Phobius"/>
    </source>
</evidence>
<dbReference type="CDD" id="cd07989">
    <property type="entry name" value="LPLAT_AGPAT-like"/>
    <property type="match status" value="1"/>
</dbReference>
<protein>
    <submittedName>
        <fullName evidence="6">1-acyl-sn-glycerol-3-phosphate acetyltransferase</fullName>
    </submittedName>
</protein>
<comment type="caution">
    <text evidence="6">The sequence shown here is derived from an EMBL/GenBank/DDBJ whole genome shotgun (WGS) entry which is preliminary data.</text>
</comment>
<evidence type="ECO:0000259" key="5">
    <source>
        <dbReference type="SMART" id="SM00563"/>
    </source>
</evidence>
<proteinExistence type="predicted"/>
<sequence length="246" mass="27859">MKINRIRTAWVLATLMFYTAVTSILCLFKYFFSTINRSWTDKALHRWIDQLLNAVKVEYKVINPHNVRPESGKATILMCNHSSAYDIPLAFKAFPNHSIRMLSKKELAKIPLMGKAMAAAEFPFIDRKNKYQAIKDLAYAQQLMESGIIMWIAPEGTRSKDGKLGPFKKGGFITAIQSKATIIPIGIRGANNILPARTFNLHLKQKAEIHIGQPIDASQFTVDNKELLIQQTYEEIKELVGENPSH</sequence>
<keyword evidence="4" id="KW-1133">Transmembrane helix</keyword>
<evidence type="ECO:0000256" key="2">
    <source>
        <dbReference type="ARBA" id="ARBA00022679"/>
    </source>
</evidence>
<dbReference type="GO" id="GO:0006654">
    <property type="term" value="P:phosphatidic acid biosynthetic process"/>
    <property type="evidence" value="ECO:0007669"/>
    <property type="project" value="TreeGrafter"/>
</dbReference>
<dbReference type="Pfam" id="PF01553">
    <property type="entry name" value="Acyltransferase"/>
    <property type="match status" value="1"/>
</dbReference>
<keyword evidence="7" id="KW-1185">Reference proteome</keyword>
<evidence type="ECO:0000256" key="1">
    <source>
        <dbReference type="ARBA" id="ARBA00005189"/>
    </source>
</evidence>
<evidence type="ECO:0000313" key="6">
    <source>
        <dbReference type="EMBL" id="KTD68466.1"/>
    </source>
</evidence>
<keyword evidence="3" id="KW-0012">Acyltransferase</keyword>